<keyword evidence="1" id="KW-0479">Metal-binding</keyword>
<dbReference type="SUPFAM" id="SSF57756">
    <property type="entry name" value="Retrovirus zinc finger-like domains"/>
    <property type="match status" value="1"/>
</dbReference>
<organism evidence="4 5">
    <name type="scientific">Juglans regia</name>
    <name type="common">English walnut</name>
    <dbReference type="NCBI Taxonomy" id="51240"/>
    <lineage>
        <taxon>Eukaryota</taxon>
        <taxon>Viridiplantae</taxon>
        <taxon>Streptophyta</taxon>
        <taxon>Embryophyta</taxon>
        <taxon>Tracheophyta</taxon>
        <taxon>Spermatophyta</taxon>
        <taxon>Magnoliopsida</taxon>
        <taxon>eudicotyledons</taxon>
        <taxon>Gunneridae</taxon>
        <taxon>Pentapetalae</taxon>
        <taxon>rosids</taxon>
        <taxon>fabids</taxon>
        <taxon>Fagales</taxon>
        <taxon>Juglandaceae</taxon>
        <taxon>Juglans</taxon>
    </lineage>
</organism>
<dbReference type="PROSITE" id="PS50158">
    <property type="entry name" value="ZF_CCHC"/>
    <property type="match status" value="1"/>
</dbReference>
<accession>A0A833U7K2</accession>
<dbReference type="GO" id="GO:0003676">
    <property type="term" value="F:nucleic acid binding"/>
    <property type="evidence" value="ECO:0007669"/>
    <property type="project" value="InterPro"/>
</dbReference>
<gene>
    <name evidence="4" type="ORF">F2P56_017811</name>
</gene>
<reference evidence="4" key="1">
    <citation type="submission" date="2015-10" db="EMBL/GenBank/DDBJ databases">
        <authorList>
            <person name="Martinez-Garcia P.J."/>
            <person name="Crepeau M.W."/>
            <person name="Puiu D."/>
            <person name="Gonzalez-Ibeas D."/>
            <person name="Whalen J."/>
            <person name="Stevens K."/>
            <person name="Paul R."/>
            <person name="Butterfield T."/>
            <person name="Britton M."/>
            <person name="Reagan R."/>
            <person name="Chakraborty S."/>
            <person name="Walawage S.L."/>
            <person name="Vasquez-Gross H.A."/>
            <person name="Cardeno C."/>
            <person name="Famula R."/>
            <person name="Pratt K."/>
            <person name="Kuruganti S."/>
            <person name="Aradhya M.K."/>
            <person name="Leslie C.A."/>
            <person name="Dandekar A.M."/>
            <person name="Salzberg S.L."/>
            <person name="Wegrzyn J.L."/>
            <person name="Langley C.H."/>
            <person name="Neale D.B."/>
        </authorList>
    </citation>
    <scope>NUCLEOTIDE SEQUENCE</scope>
    <source>
        <tissue evidence="4">Leaves</tissue>
    </source>
</reference>
<dbReference type="InterPro" id="IPR001878">
    <property type="entry name" value="Znf_CCHC"/>
</dbReference>
<feature type="region of interest" description="Disordered" evidence="2">
    <location>
        <begin position="173"/>
        <end position="222"/>
    </location>
</feature>
<dbReference type="GO" id="GO:0008270">
    <property type="term" value="F:zinc ion binding"/>
    <property type="evidence" value="ECO:0007669"/>
    <property type="project" value="UniProtKB-KW"/>
</dbReference>
<dbReference type="EMBL" id="LIHL02000008">
    <property type="protein sequence ID" value="KAF5461736.1"/>
    <property type="molecule type" value="Genomic_DNA"/>
</dbReference>
<evidence type="ECO:0000313" key="4">
    <source>
        <dbReference type="EMBL" id="KAF5461736.1"/>
    </source>
</evidence>
<protein>
    <recommendedName>
        <fullName evidence="3">CCHC-type domain-containing protein</fullName>
    </recommendedName>
</protein>
<feature type="compositionally biased region" description="Polar residues" evidence="2">
    <location>
        <begin position="201"/>
        <end position="219"/>
    </location>
</feature>
<sequence>MSSSANQTSEPLSNTPPISSTENALIALNITTQINEKLMPSTFPQWRAQFEALLIGYNLLDYVHGISQCPSPASTPQTELNKTHWVRQDKLILSAILASTSPTITPLIATTKTSHKAWKKIHHMEIAAPIRAQETSLAFEELHDILVGHESYLWRLESSTQQLVASANYSHRYKQDAGSSGGSQLKGSYKTNASFRPPGQNKPSQGPSKDNRRFSTSRPTQKRYQPKCQLCAQIGHTAKSCPQYHSSEVTANCVTTSSQQDQKWLLDSTASHNITGDLTNLSIHFEYDGTDEVVIGDGSGSNYGGDIVKRCM</sequence>
<comment type="caution">
    <text evidence="4">The sequence shown here is derived from an EMBL/GenBank/DDBJ whole genome shotgun (WGS) entry which is preliminary data.</text>
</comment>
<keyword evidence="1" id="KW-0862">Zinc</keyword>
<proteinExistence type="predicted"/>
<dbReference type="AlphaFoldDB" id="A0A833U7K2"/>
<feature type="domain" description="CCHC-type" evidence="3">
    <location>
        <begin position="227"/>
        <end position="243"/>
    </location>
</feature>
<feature type="compositionally biased region" description="Polar residues" evidence="2">
    <location>
        <begin position="182"/>
        <end position="194"/>
    </location>
</feature>
<dbReference type="Gramene" id="Jr08_04710_p1">
    <property type="protein sequence ID" value="cds.Jr08_04710_p1"/>
    <property type="gene ID" value="Jr08_04710"/>
</dbReference>
<evidence type="ECO:0000259" key="3">
    <source>
        <dbReference type="PROSITE" id="PS50158"/>
    </source>
</evidence>
<evidence type="ECO:0000313" key="5">
    <source>
        <dbReference type="Proteomes" id="UP000619265"/>
    </source>
</evidence>
<keyword evidence="1" id="KW-0863">Zinc-finger</keyword>
<dbReference type="Proteomes" id="UP000619265">
    <property type="component" value="Unassembled WGS sequence"/>
</dbReference>
<evidence type="ECO:0000256" key="2">
    <source>
        <dbReference type="SAM" id="MobiDB-lite"/>
    </source>
</evidence>
<dbReference type="PANTHER" id="PTHR47481:SF9">
    <property type="entry name" value="RETROTRANSPOSON GAG DOMAIN-CONTAINING PROTEIN"/>
    <property type="match status" value="1"/>
</dbReference>
<evidence type="ECO:0000256" key="1">
    <source>
        <dbReference type="PROSITE-ProRule" id="PRU00047"/>
    </source>
</evidence>
<name>A0A833U7K2_JUGRE</name>
<reference evidence="4" key="2">
    <citation type="submission" date="2020-03" db="EMBL/GenBank/DDBJ databases">
        <title>Walnut 2.0.</title>
        <authorList>
            <person name="Marrano A."/>
            <person name="Britton M."/>
            <person name="Zimin A.V."/>
            <person name="Zaini P.A."/>
            <person name="Workman R."/>
            <person name="Puiu D."/>
            <person name="Bianco L."/>
            <person name="Allen B.J."/>
            <person name="Troggio M."/>
            <person name="Leslie C.A."/>
            <person name="Timp W."/>
            <person name="Dendekar A."/>
            <person name="Salzberg S.L."/>
            <person name="Neale D.B."/>
        </authorList>
    </citation>
    <scope>NUCLEOTIDE SEQUENCE</scope>
    <source>
        <tissue evidence="4">Leaves</tissue>
    </source>
</reference>
<dbReference type="PANTHER" id="PTHR47481">
    <property type="match status" value="1"/>
</dbReference>
<dbReference type="InterPro" id="IPR036875">
    <property type="entry name" value="Znf_CCHC_sf"/>
</dbReference>